<name>A0A1L9SSH4_9EURO</name>
<evidence type="ECO:0000256" key="1">
    <source>
        <dbReference type="SAM" id="Phobius"/>
    </source>
</evidence>
<sequence>MKRTGTDIDNPSENLSIRFIQGIKNHYLSDSQRTDSKRFHDSSLVLNHSISLCFGAGIFGFLILLLPEASGTSSILSKRIHHCKQSIQHFNESINCRLQTQKRTLLVFQAESLPWLSRIFC</sequence>
<gene>
    <name evidence="2" type="ORF">ASPZODRAFT_128669</name>
</gene>
<dbReference type="Proteomes" id="UP000184188">
    <property type="component" value="Unassembled WGS sequence"/>
</dbReference>
<dbReference type="AlphaFoldDB" id="A0A1L9SSH4"/>
<organism evidence="2 3">
    <name type="scientific">Penicilliopsis zonata CBS 506.65</name>
    <dbReference type="NCBI Taxonomy" id="1073090"/>
    <lineage>
        <taxon>Eukaryota</taxon>
        <taxon>Fungi</taxon>
        <taxon>Dikarya</taxon>
        <taxon>Ascomycota</taxon>
        <taxon>Pezizomycotina</taxon>
        <taxon>Eurotiomycetes</taxon>
        <taxon>Eurotiomycetidae</taxon>
        <taxon>Eurotiales</taxon>
        <taxon>Aspergillaceae</taxon>
        <taxon>Penicilliopsis</taxon>
    </lineage>
</organism>
<dbReference type="RefSeq" id="XP_022584574.1">
    <property type="nucleotide sequence ID" value="XM_022722084.1"/>
</dbReference>
<keyword evidence="1" id="KW-0472">Membrane</keyword>
<proteinExistence type="predicted"/>
<evidence type="ECO:0000313" key="2">
    <source>
        <dbReference type="EMBL" id="OJJ50064.1"/>
    </source>
</evidence>
<feature type="transmembrane region" description="Helical" evidence="1">
    <location>
        <begin position="45"/>
        <end position="66"/>
    </location>
</feature>
<dbReference type="GeneID" id="34608549"/>
<keyword evidence="3" id="KW-1185">Reference proteome</keyword>
<dbReference type="VEuPathDB" id="FungiDB:ASPZODRAFT_128669"/>
<protein>
    <submittedName>
        <fullName evidence="2">Uncharacterized protein</fullName>
    </submittedName>
</protein>
<keyword evidence="1" id="KW-0812">Transmembrane</keyword>
<reference evidence="3" key="1">
    <citation type="journal article" date="2017" name="Genome Biol.">
        <title>Comparative genomics reveals high biological diversity and specific adaptations in the industrially and medically important fungal genus Aspergillus.</title>
        <authorList>
            <person name="de Vries R.P."/>
            <person name="Riley R."/>
            <person name="Wiebenga A."/>
            <person name="Aguilar-Osorio G."/>
            <person name="Amillis S."/>
            <person name="Uchima C.A."/>
            <person name="Anderluh G."/>
            <person name="Asadollahi M."/>
            <person name="Askin M."/>
            <person name="Barry K."/>
            <person name="Battaglia E."/>
            <person name="Bayram O."/>
            <person name="Benocci T."/>
            <person name="Braus-Stromeyer S.A."/>
            <person name="Caldana C."/>
            <person name="Canovas D."/>
            <person name="Cerqueira G.C."/>
            <person name="Chen F."/>
            <person name="Chen W."/>
            <person name="Choi C."/>
            <person name="Clum A."/>
            <person name="Dos Santos R.A."/>
            <person name="Damasio A.R."/>
            <person name="Diallinas G."/>
            <person name="Emri T."/>
            <person name="Fekete E."/>
            <person name="Flipphi M."/>
            <person name="Freyberg S."/>
            <person name="Gallo A."/>
            <person name="Gournas C."/>
            <person name="Habgood R."/>
            <person name="Hainaut M."/>
            <person name="Harispe M.L."/>
            <person name="Henrissat B."/>
            <person name="Hilden K.S."/>
            <person name="Hope R."/>
            <person name="Hossain A."/>
            <person name="Karabika E."/>
            <person name="Karaffa L."/>
            <person name="Karanyi Z."/>
            <person name="Krasevec N."/>
            <person name="Kuo A."/>
            <person name="Kusch H."/>
            <person name="LaButti K."/>
            <person name="Lagendijk E.L."/>
            <person name="Lapidus A."/>
            <person name="Levasseur A."/>
            <person name="Lindquist E."/>
            <person name="Lipzen A."/>
            <person name="Logrieco A.F."/>
            <person name="MacCabe A."/>
            <person name="Maekelae M.R."/>
            <person name="Malavazi I."/>
            <person name="Melin P."/>
            <person name="Meyer V."/>
            <person name="Mielnichuk N."/>
            <person name="Miskei M."/>
            <person name="Molnar A.P."/>
            <person name="Mule G."/>
            <person name="Ngan C.Y."/>
            <person name="Orejas M."/>
            <person name="Orosz E."/>
            <person name="Ouedraogo J.P."/>
            <person name="Overkamp K.M."/>
            <person name="Park H.-S."/>
            <person name="Perrone G."/>
            <person name="Piumi F."/>
            <person name="Punt P.J."/>
            <person name="Ram A.F."/>
            <person name="Ramon A."/>
            <person name="Rauscher S."/>
            <person name="Record E."/>
            <person name="Riano-Pachon D.M."/>
            <person name="Robert V."/>
            <person name="Roehrig J."/>
            <person name="Ruller R."/>
            <person name="Salamov A."/>
            <person name="Salih N.S."/>
            <person name="Samson R.A."/>
            <person name="Sandor E."/>
            <person name="Sanguinetti M."/>
            <person name="Schuetze T."/>
            <person name="Sepcic K."/>
            <person name="Shelest E."/>
            <person name="Sherlock G."/>
            <person name="Sophianopoulou V."/>
            <person name="Squina F.M."/>
            <person name="Sun H."/>
            <person name="Susca A."/>
            <person name="Todd R.B."/>
            <person name="Tsang A."/>
            <person name="Unkles S.E."/>
            <person name="van de Wiele N."/>
            <person name="van Rossen-Uffink D."/>
            <person name="Oliveira J.V."/>
            <person name="Vesth T.C."/>
            <person name="Visser J."/>
            <person name="Yu J.-H."/>
            <person name="Zhou M."/>
            <person name="Andersen M.R."/>
            <person name="Archer D.B."/>
            <person name="Baker S.E."/>
            <person name="Benoit I."/>
            <person name="Brakhage A.A."/>
            <person name="Braus G.H."/>
            <person name="Fischer R."/>
            <person name="Frisvad J.C."/>
            <person name="Goldman G.H."/>
            <person name="Houbraken J."/>
            <person name="Oakley B."/>
            <person name="Pocsi I."/>
            <person name="Scazzocchio C."/>
            <person name="Seiboth B."/>
            <person name="vanKuyk P.A."/>
            <person name="Wortman J."/>
            <person name="Dyer P.S."/>
            <person name="Grigoriev I.V."/>
        </authorList>
    </citation>
    <scope>NUCLEOTIDE SEQUENCE [LARGE SCALE GENOMIC DNA]</scope>
    <source>
        <strain evidence="3">CBS 506.65</strain>
    </source>
</reference>
<evidence type="ECO:0000313" key="3">
    <source>
        <dbReference type="Proteomes" id="UP000184188"/>
    </source>
</evidence>
<keyword evidence="1" id="KW-1133">Transmembrane helix</keyword>
<dbReference type="EMBL" id="KV878337">
    <property type="protein sequence ID" value="OJJ50064.1"/>
    <property type="molecule type" value="Genomic_DNA"/>
</dbReference>
<accession>A0A1L9SSH4</accession>